<accession>A0ACB9R285</accession>
<protein>
    <submittedName>
        <fullName evidence="1">Uncharacterized protein</fullName>
    </submittedName>
</protein>
<keyword evidence="2" id="KW-1185">Reference proteome</keyword>
<gene>
    <name evidence="1" type="ORF">MLD38_010077</name>
</gene>
<evidence type="ECO:0000313" key="1">
    <source>
        <dbReference type="EMBL" id="KAI4371764.1"/>
    </source>
</evidence>
<proteinExistence type="predicted"/>
<evidence type="ECO:0000313" key="2">
    <source>
        <dbReference type="Proteomes" id="UP001057402"/>
    </source>
</evidence>
<comment type="caution">
    <text evidence="1">The sequence shown here is derived from an EMBL/GenBank/DDBJ whole genome shotgun (WGS) entry which is preliminary data.</text>
</comment>
<dbReference type="EMBL" id="CM042883">
    <property type="protein sequence ID" value="KAI4371764.1"/>
    <property type="molecule type" value="Genomic_DNA"/>
</dbReference>
<sequence length="324" mass="36574">MRSKSKWVLVNKFLCNISSKVARKKRVPDARVAKRWRALSGLANWDGLLSPLDSDLRRYIIHYGEMAQATYDAFDEEKSSRYAGSCRYAKRDFFARVDLLLGNPYRYQGGVEQGIELDRRKRSGAQGSEEAGGFVQERRNKHHHHRPRLGAAIATLNSVDIVANAINRPKGPKLRPIPVTAFLFASPKVGDPTFCHVFSEYRDLRALRVHNVPDIVPVYPAFAGYAEVGEELVIDTLRSGYLKVPGNVLSWHNLECYLHGVAGTQGPKEGFELVVKRDIALVNKKMDGLKDEYLVPPSWRCEKNKGMVQLGDGSWKLVDHENED</sequence>
<dbReference type="Proteomes" id="UP001057402">
    <property type="component" value="Chromosome 4"/>
</dbReference>
<organism evidence="1 2">
    <name type="scientific">Melastoma candidum</name>
    <dbReference type="NCBI Taxonomy" id="119954"/>
    <lineage>
        <taxon>Eukaryota</taxon>
        <taxon>Viridiplantae</taxon>
        <taxon>Streptophyta</taxon>
        <taxon>Embryophyta</taxon>
        <taxon>Tracheophyta</taxon>
        <taxon>Spermatophyta</taxon>
        <taxon>Magnoliopsida</taxon>
        <taxon>eudicotyledons</taxon>
        <taxon>Gunneridae</taxon>
        <taxon>Pentapetalae</taxon>
        <taxon>rosids</taxon>
        <taxon>malvids</taxon>
        <taxon>Myrtales</taxon>
        <taxon>Melastomataceae</taxon>
        <taxon>Melastomatoideae</taxon>
        <taxon>Melastomateae</taxon>
        <taxon>Melastoma</taxon>
    </lineage>
</organism>
<name>A0ACB9R285_9MYRT</name>
<reference evidence="2" key="1">
    <citation type="journal article" date="2023" name="Front. Plant Sci.">
        <title>Chromosomal-level genome assembly of Melastoma candidum provides insights into trichome evolution.</title>
        <authorList>
            <person name="Zhong Y."/>
            <person name="Wu W."/>
            <person name="Sun C."/>
            <person name="Zou P."/>
            <person name="Liu Y."/>
            <person name="Dai S."/>
            <person name="Zhou R."/>
        </authorList>
    </citation>
    <scope>NUCLEOTIDE SEQUENCE [LARGE SCALE GENOMIC DNA]</scope>
</reference>